<dbReference type="GO" id="GO:0005576">
    <property type="term" value="C:extracellular region"/>
    <property type="evidence" value="ECO:0007669"/>
    <property type="project" value="UniProtKB-SubCell"/>
</dbReference>
<keyword evidence="7 12" id="KW-0378">Hydrolase</keyword>
<sequence>MVHPTSLLALILPLCSAQLDNYAKKAGLKYFGTATDSPGQRERAGLESSYQTYDAILRDGDEFGQTTASNGQKWLFTEPKQGVFNFTEGDIVTSIAQKEGLLQRCHALVWHNQLAPWVGATNWTADALSAMIVNHITHVMEHYKGKCYAWDVVNEALNDNGTYRKSVFYDTLGEDYIKLAFRTAQKVDPDVKLYYNDYNIESPGSKATAAVGIVKMLKQEGINISGVGMQSHWAVGSSPTLEQTIAAMNSYAAEGVEVAMTELDVRIKLPVNETSLEAQKQAYKTAAGACVQVEACVGITIWDFYDPFSWVPVTFPGQGSPLLWFDNFTKHPAYYGIIEAFENKTTDQGCKGPKYRRSGGIFRKSVNIYD</sequence>
<evidence type="ECO:0000256" key="13">
    <source>
        <dbReference type="SAM" id="SignalP"/>
    </source>
</evidence>
<dbReference type="GeneID" id="70134364"/>
<dbReference type="Proteomes" id="UP000758603">
    <property type="component" value="Unassembled WGS sequence"/>
</dbReference>
<evidence type="ECO:0000259" key="14">
    <source>
        <dbReference type="PROSITE" id="PS51760"/>
    </source>
</evidence>
<comment type="subcellular location">
    <subcellularLocation>
        <location evidence="2">Secreted</location>
    </subcellularLocation>
</comment>
<dbReference type="InterPro" id="IPR031158">
    <property type="entry name" value="GH10_AS"/>
</dbReference>
<dbReference type="PROSITE" id="PS00591">
    <property type="entry name" value="GH10_1"/>
    <property type="match status" value="1"/>
</dbReference>
<dbReference type="PANTHER" id="PTHR31490:SF35">
    <property type="entry name" value="ENDO-1,4-BETA-XYLANASE"/>
    <property type="match status" value="1"/>
</dbReference>
<evidence type="ECO:0000256" key="8">
    <source>
        <dbReference type="ARBA" id="ARBA00023277"/>
    </source>
</evidence>
<evidence type="ECO:0000256" key="4">
    <source>
        <dbReference type="ARBA" id="ARBA00007495"/>
    </source>
</evidence>
<feature type="domain" description="GH10" evidence="14">
    <location>
        <begin position="40"/>
        <end position="340"/>
    </location>
</feature>
<evidence type="ECO:0000256" key="12">
    <source>
        <dbReference type="RuleBase" id="RU361174"/>
    </source>
</evidence>
<feature type="active site" description="Nucleophile" evidence="11">
    <location>
        <position position="262"/>
    </location>
</feature>
<dbReference type="GO" id="GO:0031176">
    <property type="term" value="F:endo-1,4-beta-xylanase activity"/>
    <property type="evidence" value="ECO:0007669"/>
    <property type="project" value="UniProtKB-EC"/>
</dbReference>
<evidence type="ECO:0000256" key="11">
    <source>
        <dbReference type="PROSITE-ProRule" id="PRU10061"/>
    </source>
</evidence>
<evidence type="ECO:0000256" key="2">
    <source>
        <dbReference type="ARBA" id="ARBA00004613"/>
    </source>
</evidence>
<keyword evidence="16" id="KW-1185">Reference proteome</keyword>
<keyword evidence="6" id="KW-0858">Xylan degradation</keyword>
<proteinExistence type="inferred from homology"/>
<evidence type="ECO:0000313" key="16">
    <source>
        <dbReference type="Proteomes" id="UP000758603"/>
    </source>
</evidence>
<dbReference type="RefSeq" id="XP_045962385.1">
    <property type="nucleotide sequence ID" value="XM_046105473.1"/>
</dbReference>
<evidence type="ECO:0000313" key="15">
    <source>
        <dbReference type="EMBL" id="KAH6658151.1"/>
    </source>
</evidence>
<organism evidence="15 16">
    <name type="scientific">Truncatella angustata</name>
    <dbReference type="NCBI Taxonomy" id="152316"/>
    <lineage>
        <taxon>Eukaryota</taxon>
        <taxon>Fungi</taxon>
        <taxon>Dikarya</taxon>
        <taxon>Ascomycota</taxon>
        <taxon>Pezizomycotina</taxon>
        <taxon>Sordariomycetes</taxon>
        <taxon>Xylariomycetidae</taxon>
        <taxon>Amphisphaeriales</taxon>
        <taxon>Sporocadaceae</taxon>
        <taxon>Truncatella</taxon>
    </lineage>
</organism>
<evidence type="ECO:0000256" key="9">
    <source>
        <dbReference type="ARBA" id="ARBA00023295"/>
    </source>
</evidence>
<dbReference type="OrthoDB" id="3055998at2759"/>
<dbReference type="PANTHER" id="PTHR31490">
    <property type="entry name" value="GLYCOSYL HYDROLASE"/>
    <property type="match status" value="1"/>
</dbReference>
<dbReference type="GO" id="GO:0045493">
    <property type="term" value="P:xylan catabolic process"/>
    <property type="evidence" value="ECO:0007669"/>
    <property type="project" value="UniProtKB-KW"/>
</dbReference>
<dbReference type="InterPro" id="IPR017853">
    <property type="entry name" value="GH"/>
</dbReference>
<comment type="catalytic activity">
    <reaction evidence="1 12">
        <text>Endohydrolysis of (1-&gt;4)-beta-D-xylosidic linkages in xylans.</text>
        <dbReference type="EC" id="3.2.1.8"/>
    </reaction>
</comment>
<evidence type="ECO:0000256" key="5">
    <source>
        <dbReference type="ARBA" id="ARBA00022525"/>
    </source>
</evidence>
<dbReference type="EC" id="3.2.1.8" evidence="12"/>
<dbReference type="AlphaFoldDB" id="A0A9P8UTQ3"/>
<keyword evidence="8 12" id="KW-0119">Carbohydrate metabolism</keyword>
<dbReference type="InterPro" id="IPR001000">
    <property type="entry name" value="GH10_dom"/>
</dbReference>
<keyword evidence="10 12" id="KW-0624">Polysaccharide degradation</keyword>
<dbReference type="PRINTS" id="PR00134">
    <property type="entry name" value="GLHYDRLASE10"/>
</dbReference>
<name>A0A9P8UTQ3_9PEZI</name>
<evidence type="ECO:0000256" key="1">
    <source>
        <dbReference type="ARBA" id="ARBA00000681"/>
    </source>
</evidence>
<keyword evidence="13" id="KW-0732">Signal</keyword>
<evidence type="ECO:0000256" key="10">
    <source>
        <dbReference type="ARBA" id="ARBA00023326"/>
    </source>
</evidence>
<reference evidence="15" key="1">
    <citation type="journal article" date="2021" name="Nat. Commun.">
        <title>Genetic determinants of endophytism in the Arabidopsis root mycobiome.</title>
        <authorList>
            <person name="Mesny F."/>
            <person name="Miyauchi S."/>
            <person name="Thiergart T."/>
            <person name="Pickel B."/>
            <person name="Atanasova L."/>
            <person name="Karlsson M."/>
            <person name="Huettel B."/>
            <person name="Barry K.W."/>
            <person name="Haridas S."/>
            <person name="Chen C."/>
            <person name="Bauer D."/>
            <person name="Andreopoulos W."/>
            <person name="Pangilinan J."/>
            <person name="LaButti K."/>
            <person name="Riley R."/>
            <person name="Lipzen A."/>
            <person name="Clum A."/>
            <person name="Drula E."/>
            <person name="Henrissat B."/>
            <person name="Kohler A."/>
            <person name="Grigoriev I.V."/>
            <person name="Martin F.M."/>
            <person name="Hacquard S."/>
        </authorList>
    </citation>
    <scope>NUCLEOTIDE SEQUENCE</scope>
    <source>
        <strain evidence="15">MPI-SDFR-AT-0073</strain>
    </source>
</reference>
<comment type="similarity">
    <text evidence="4 12">Belongs to the glycosyl hydrolase 10 (cellulase F) family.</text>
</comment>
<protein>
    <recommendedName>
        <fullName evidence="12">Beta-xylanase</fullName>
        <ecNumber evidence="12">3.2.1.8</ecNumber>
    </recommendedName>
</protein>
<dbReference type="PROSITE" id="PS51760">
    <property type="entry name" value="GH10_2"/>
    <property type="match status" value="1"/>
</dbReference>
<comment type="caution">
    <text evidence="15">The sequence shown here is derived from an EMBL/GenBank/DDBJ whole genome shotgun (WGS) entry which is preliminary data.</text>
</comment>
<gene>
    <name evidence="15" type="ORF">BKA67DRAFT_620330</name>
</gene>
<dbReference type="SMART" id="SM00633">
    <property type="entry name" value="Glyco_10"/>
    <property type="match status" value="1"/>
</dbReference>
<dbReference type="EMBL" id="JAGPXC010000002">
    <property type="protein sequence ID" value="KAH6658151.1"/>
    <property type="molecule type" value="Genomic_DNA"/>
</dbReference>
<dbReference type="Pfam" id="PF00331">
    <property type="entry name" value="Glyco_hydro_10"/>
    <property type="match status" value="1"/>
</dbReference>
<accession>A0A9P8UTQ3</accession>
<dbReference type="Gene3D" id="3.20.20.80">
    <property type="entry name" value="Glycosidases"/>
    <property type="match status" value="1"/>
</dbReference>
<evidence type="ECO:0000256" key="7">
    <source>
        <dbReference type="ARBA" id="ARBA00022801"/>
    </source>
</evidence>
<dbReference type="SUPFAM" id="SSF51445">
    <property type="entry name" value="(Trans)glycosidases"/>
    <property type="match status" value="1"/>
</dbReference>
<comment type="pathway">
    <text evidence="3">Glycan degradation; xylan degradation.</text>
</comment>
<evidence type="ECO:0000256" key="6">
    <source>
        <dbReference type="ARBA" id="ARBA00022651"/>
    </source>
</evidence>
<keyword evidence="5" id="KW-0964">Secreted</keyword>
<feature type="signal peptide" evidence="13">
    <location>
        <begin position="1"/>
        <end position="17"/>
    </location>
</feature>
<keyword evidence="9 12" id="KW-0326">Glycosidase</keyword>
<feature type="chain" id="PRO_5040482557" description="Beta-xylanase" evidence="13">
    <location>
        <begin position="18"/>
        <end position="370"/>
    </location>
</feature>
<dbReference type="InterPro" id="IPR044846">
    <property type="entry name" value="GH10"/>
</dbReference>
<evidence type="ECO:0000256" key="3">
    <source>
        <dbReference type="ARBA" id="ARBA00004851"/>
    </source>
</evidence>